<evidence type="ECO:0000313" key="3">
    <source>
        <dbReference type="EMBL" id="OJJ48055.1"/>
    </source>
</evidence>
<dbReference type="InterPro" id="IPR056884">
    <property type="entry name" value="NPHP3-like_N"/>
</dbReference>
<dbReference type="AlphaFoldDB" id="A0A1L9SLI0"/>
<dbReference type="OrthoDB" id="2913095at2759"/>
<proteinExistence type="predicted"/>
<dbReference type="PANTHER" id="PTHR10039">
    <property type="entry name" value="AMELOGENIN"/>
    <property type="match status" value="1"/>
</dbReference>
<dbReference type="Pfam" id="PF24883">
    <property type="entry name" value="NPHP3_N"/>
    <property type="match status" value="1"/>
</dbReference>
<accession>A0A1L9SLI0</accession>
<feature type="domain" description="Nephrocystin 3-like N-terminal" evidence="2">
    <location>
        <begin position="2"/>
        <end position="129"/>
    </location>
</feature>
<dbReference type="RefSeq" id="XP_022582565.1">
    <property type="nucleotide sequence ID" value="XM_022726160.1"/>
</dbReference>
<gene>
    <name evidence="3" type="ORF">ASPZODRAFT_15500</name>
</gene>
<evidence type="ECO:0000259" key="2">
    <source>
        <dbReference type="Pfam" id="PF24883"/>
    </source>
</evidence>
<sequence length="1134" mass="128816">MANVVEHLQSARLPRFVLSYFDPGKSLSSADNDSILSQIIRSLIWQYSNVHPPIARSMVEIINRTKFVTSLDLWKNLVVENETRKMSNHTLYILIDDSFLAEGSDPLLPLLHSAQGPEKSHKIKFLITSTPRRQQRLLEAGMKIKAINIALHSQVDIETYVKAHLSRMESLADTSNSIVMSYRNRIVTELCVKSRGNWTTVSNILDLIRRQSRSPGAIDGILRVLDKQASTSSLILRQLERDLSDDEVLEVDTVITWITAGLRPLTPEEINTVVLISRGNRWFDDFSSRMKRYPIFDTNQVGEVGWRSPDIEALLPIHQFRSTAQKDVDPVLDTEINIITHSLRNICPEPLFEKYEFGRFLEEKRRHGPRAQHQPRIYIDKVNGNPHIALVCLQALINGSETSSLVYYAGQYLLQHLARTDLDHVDPALKSQVKRLLAELFISETAMMTFFCISRDIANDAVWSNGHGIGQRRWLEAIRKEWLYSDLGCTELSRWFKDGPPATPGLSESALKIITAFANGQANRYDLLYDTALKLISLDTVRMGNFNLPVRSTTICFLVGLQARNSGKHIENDDLVDLNDVSLDDLLRVERRMLEVYQDTYSTFIPFFNVFMSTLFFFFGEKAQDRSEEAKRSFADASRERLHRAQDAAPTDDIRIMVSMAIVENSPEMSIPLMEGYVEMIENEGVEGIEKTKLMIYCSSLMGLAREYWKQAPDKREKARHFYQRGVRMGLYGTKSYLSTMVMQYIDDKDWPGIIAIFDIVNSSHKTWERGTMPWFIRPLIAPGTHLAMIQAAIQSGNMASIFSIHDTLLQLAEEEQDTDAVFGLRRTYGLILHGIGSSLNTERYSERAIGMLERALGGPVPVQRGLYQVSGEDVGIVISTLAELYFQQHVNNNKDRVWSDKLERLVEDHDTTKNPPAARCLAAYYMRHRQISKAREAVQELVRMGLEMLSDHDPSNDRLAFQLLFTAMSPLDESERVASIAKVQCLIAREKWTAAGSTTSHIASDATCNEENNRAEGPKIEIAPQPSSHGHVDYICHKCQGPGCISSGMWMATNGVKDIFWDAVCYKKLQQIPSALKSWEEWRFTEVTKMEMDELPNTLIPVGSQTILLKEWKKRLREAYCSGTEVMDASPNT</sequence>
<dbReference type="PANTHER" id="PTHR10039:SF17">
    <property type="entry name" value="FUNGAL STAND N-TERMINAL GOODBYE DOMAIN-CONTAINING PROTEIN-RELATED"/>
    <property type="match status" value="1"/>
</dbReference>
<protein>
    <recommendedName>
        <fullName evidence="2">Nephrocystin 3-like N-terminal domain-containing protein</fullName>
    </recommendedName>
</protein>
<dbReference type="EMBL" id="KV878340">
    <property type="protein sequence ID" value="OJJ48055.1"/>
    <property type="molecule type" value="Genomic_DNA"/>
</dbReference>
<keyword evidence="4" id="KW-1185">Reference proteome</keyword>
<evidence type="ECO:0000313" key="4">
    <source>
        <dbReference type="Proteomes" id="UP000184188"/>
    </source>
</evidence>
<organism evidence="3 4">
    <name type="scientific">Penicilliopsis zonata CBS 506.65</name>
    <dbReference type="NCBI Taxonomy" id="1073090"/>
    <lineage>
        <taxon>Eukaryota</taxon>
        <taxon>Fungi</taxon>
        <taxon>Dikarya</taxon>
        <taxon>Ascomycota</taxon>
        <taxon>Pezizomycotina</taxon>
        <taxon>Eurotiomycetes</taxon>
        <taxon>Eurotiomycetidae</taxon>
        <taxon>Eurotiales</taxon>
        <taxon>Aspergillaceae</taxon>
        <taxon>Penicilliopsis</taxon>
    </lineage>
</organism>
<reference evidence="4" key="1">
    <citation type="journal article" date="2017" name="Genome Biol.">
        <title>Comparative genomics reveals high biological diversity and specific adaptations in the industrially and medically important fungal genus Aspergillus.</title>
        <authorList>
            <person name="de Vries R.P."/>
            <person name="Riley R."/>
            <person name="Wiebenga A."/>
            <person name="Aguilar-Osorio G."/>
            <person name="Amillis S."/>
            <person name="Uchima C.A."/>
            <person name="Anderluh G."/>
            <person name="Asadollahi M."/>
            <person name="Askin M."/>
            <person name="Barry K."/>
            <person name="Battaglia E."/>
            <person name="Bayram O."/>
            <person name="Benocci T."/>
            <person name="Braus-Stromeyer S.A."/>
            <person name="Caldana C."/>
            <person name="Canovas D."/>
            <person name="Cerqueira G.C."/>
            <person name="Chen F."/>
            <person name="Chen W."/>
            <person name="Choi C."/>
            <person name="Clum A."/>
            <person name="Dos Santos R.A."/>
            <person name="Damasio A.R."/>
            <person name="Diallinas G."/>
            <person name="Emri T."/>
            <person name="Fekete E."/>
            <person name="Flipphi M."/>
            <person name="Freyberg S."/>
            <person name="Gallo A."/>
            <person name="Gournas C."/>
            <person name="Habgood R."/>
            <person name="Hainaut M."/>
            <person name="Harispe M.L."/>
            <person name="Henrissat B."/>
            <person name="Hilden K.S."/>
            <person name="Hope R."/>
            <person name="Hossain A."/>
            <person name="Karabika E."/>
            <person name="Karaffa L."/>
            <person name="Karanyi Z."/>
            <person name="Krasevec N."/>
            <person name="Kuo A."/>
            <person name="Kusch H."/>
            <person name="LaButti K."/>
            <person name="Lagendijk E.L."/>
            <person name="Lapidus A."/>
            <person name="Levasseur A."/>
            <person name="Lindquist E."/>
            <person name="Lipzen A."/>
            <person name="Logrieco A.F."/>
            <person name="MacCabe A."/>
            <person name="Maekelae M.R."/>
            <person name="Malavazi I."/>
            <person name="Melin P."/>
            <person name="Meyer V."/>
            <person name="Mielnichuk N."/>
            <person name="Miskei M."/>
            <person name="Molnar A.P."/>
            <person name="Mule G."/>
            <person name="Ngan C.Y."/>
            <person name="Orejas M."/>
            <person name="Orosz E."/>
            <person name="Ouedraogo J.P."/>
            <person name="Overkamp K.M."/>
            <person name="Park H.-S."/>
            <person name="Perrone G."/>
            <person name="Piumi F."/>
            <person name="Punt P.J."/>
            <person name="Ram A.F."/>
            <person name="Ramon A."/>
            <person name="Rauscher S."/>
            <person name="Record E."/>
            <person name="Riano-Pachon D.M."/>
            <person name="Robert V."/>
            <person name="Roehrig J."/>
            <person name="Ruller R."/>
            <person name="Salamov A."/>
            <person name="Salih N.S."/>
            <person name="Samson R.A."/>
            <person name="Sandor E."/>
            <person name="Sanguinetti M."/>
            <person name="Schuetze T."/>
            <person name="Sepcic K."/>
            <person name="Shelest E."/>
            <person name="Sherlock G."/>
            <person name="Sophianopoulou V."/>
            <person name="Squina F.M."/>
            <person name="Sun H."/>
            <person name="Susca A."/>
            <person name="Todd R.B."/>
            <person name="Tsang A."/>
            <person name="Unkles S.E."/>
            <person name="van de Wiele N."/>
            <person name="van Rossen-Uffink D."/>
            <person name="Oliveira J.V."/>
            <person name="Vesth T.C."/>
            <person name="Visser J."/>
            <person name="Yu J.-H."/>
            <person name="Zhou M."/>
            <person name="Andersen M.R."/>
            <person name="Archer D.B."/>
            <person name="Baker S.E."/>
            <person name="Benoit I."/>
            <person name="Brakhage A.A."/>
            <person name="Braus G.H."/>
            <person name="Fischer R."/>
            <person name="Frisvad J.C."/>
            <person name="Goldman G.H."/>
            <person name="Houbraken J."/>
            <person name="Oakley B."/>
            <person name="Pocsi I."/>
            <person name="Scazzocchio C."/>
            <person name="Seiboth B."/>
            <person name="vanKuyk P.A."/>
            <person name="Wortman J."/>
            <person name="Dyer P.S."/>
            <person name="Grigoriev I.V."/>
        </authorList>
    </citation>
    <scope>NUCLEOTIDE SEQUENCE [LARGE SCALE GENOMIC DNA]</scope>
    <source>
        <strain evidence="4">CBS 506.65</strain>
    </source>
</reference>
<dbReference type="Proteomes" id="UP000184188">
    <property type="component" value="Unassembled WGS sequence"/>
</dbReference>
<dbReference type="VEuPathDB" id="FungiDB:ASPZODRAFT_15500"/>
<dbReference type="GeneID" id="34612624"/>
<evidence type="ECO:0000256" key="1">
    <source>
        <dbReference type="ARBA" id="ARBA00022737"/>
    </source>
</evidence>
<name>A0A1L9SLI0_9EURO</name>
<keyword evidence="1" id="KW-0677">Repeat</keyword>